<keyword evidence="2" id="KW-0812">Transmembrane</keyword>
<proteinExistence type="predicted"/>
<feature type="region of interest" description="Disordered" evidence="1">
    <location>
        <begin position="328"/>
        <end position="362"/>
    </location>
</feature>
<feature type="transmembrane region" description="Helical" evidence="2">
    <location>
        <begin position="169"/>
        <end position="192"/>
    </location>
</feature>
<dbReference type="EMBL" id="LVLJ01000698">
    <property type="protein sequence ID" value="OAE32930.1"/>
    <property type="molecule type" value="Genomic_DNA"/>
</dbReference>
<reference evidence="3" key="1">
    <citation type="submission" date="2016-03" db="EMBL/GenBank/DDBJ databases">
        <title>Mechanisms controlling the formation of the plant cell surface in tip-growing cells are functionally conserved among land plants.</title>
        <authorList>
            <person name="Honkanen S."/>
            <person name="Jones V.A."/>
            <person name="Morieri G."/>
            <person name="Champion C."/>
            <person name="Hetherington A.J."/>
            <person name="Kelly S."/>
            <person name="Saint-Marcoux D."/>
            <person name="Proust H."/>
            <person name="Prescott H."/>
            <person name="Dolan L."/>
        </authorList>
    </citation>
    <scope>NUCLEOTIDE SEQUENCE [LARGE SCALE GENOMIC DNA]</scope>
    <source>
        <tissue evidence="3">Whole gametophyte</tissue>
    </source>
</reference>
<sequence>MCHSHVQDEGEGRLFSYSTSGEPRSWTHFSRAHELDAHFVHIIDSVSSHHLRNQLAHAQRVWTVSPVYGKSLIIAVGRAGINKSGSTKWNEDPESELVSGHADAGCGVISDLTPMLIKAAAMLNRIMKGIGNPLSNRQQINMVLQRLSAVTGLPSSISRNWRHIAVRTFPLIIGAMALTTTLLFGSFLWGYISRKTKHSREKPVPFKDLYPHASHKPNTVITVHDFSKPVEPPSPLVSEFDNNTYFDALVFDPEHDYAQHKDSRAAGGLGAAVHDRFRSGGSRSWKKLMFWKKGKKVGSSGVVEFELGSGVLSSCATPLHHAFKSKMRATVTPTGGNNSTTGSSSSAGSHHRTKRAISGPVYSDGIPYIPASRAGRPCSGPLSGSSTPSREGLYESPYMALKKPGNGAGLGSGFVGSTKSPSGPLYVT</sequence>
<protein>
    <submittedName>
        <fullName evidence="3">Uncharacterized protein</fullName>
    </submittedName>
</protein>
<evidence type="ECO:0000313" key="4">
    <source>
        <dbReference type="Proteomes" id="UP000077202"/>
    </source>
</evidence>
<feature type="region of interest" description="Disordered" evidence="1">
    <location>
        <begin position="372"/>
        <end position="391"/>
    </location>
</feature>
<dbReference type="AlphaFoldDB" id="A0A176WI86"/>
<comment type="caution">
    <text evidence="3">The sequence shown here is derived from an EMBL/GenBank/DDBJ whole genome shotgun (WGS) entry which is preliminary data.</text>
</comment>
<accession>A0A176WI86</accession>
<keyword evidence="2" id="KW-0472">Membrane</keyword>
<dbReference type="Proteomes" id="UP000077202">
    <property type="component" value="Unassembled WGS sequence"/>
</dbReference>
<feature type="compositionally biased region" description="Low complexity" evidence="1">
    <location>
        <begin position="332"/>
        <end position="348"/>
    </location>
</feature>
<gene>
    <name evidence="3" type="ORF">AXG93_673s1070</name>
</gene>
<evidence type="ECO:0000256" key="2">
    <source>
        <dbReference type="SAM" id="Phobius"/>
    </source>
</evidence>
<feature type="region of interest" description="Disordered" evidence="1">
    <location>
        <begin position="409"/>
        <end position="428"/>
    </location>
</feature>
<organism evidence="3 4">
    <name type="scientific">Marchantia polymorpha subsp. ruderalis</name>
    <dbReference type="NCBI Taxonomy" id="1480154"/>
    <lineage>
        <taxon>Eukaryota</taxon>
        <taxon>Viridiplantae</taxon>
        <taxon>Streptophyta</taxon>
        <taxon>Embryophyta</taxon>
        <taxon>Marchantiophyta</taxon>
        <taxon>Marchantiopsida</taxon>
        <taxon>Marchantiidae</taxon>
        <taxon>Marchantiales</taxon>
        <taxon>Marchantiaceae</taxon>
        <taxon>Marchantia</taxon>
    </lineage>
</organism>
<name>A0A176WI86_MARPO</name>
<keyword evidence="4" id="KW-1185">Reference proteome</keyword>
<evidence type="ECO:0000313" key="3">
    <source>
        <dbReference type="EMBL" id="OAE32930.1"/>
    </source>
</evidence>
<keyword evidence="2" id="KW-1133">Transmembrane helix</keyword>
<evidence type="ECO:0000256" key="1">
    <source>
        <dbReference type="SAM" id="MobiDB-lite"/>
    </source>
</evidence>